<feature type="compositionally biased region" description="Acidic residues" evidence="1">
    <location>
        <begin position="821"/>
        <end position="835"/>
    </location>
</feature>
<evidence type="ECO:0000259" key="2">
    <source>
        <dbReference type="SMART" id="SM00357"/>
    </source>
</evidence>
<feature type="region of interest" description="Disordered" evidence="1">
    <location>
        <begin position="791"/>
        <end position="871"/>
    </location>
</feature>
<protein>
    <recommendedName>
        <fullName evidence="2">Cold-shock domain-containing protein</fullName>
    </recommendedName>
</protein>
<feature type="compositionally biased region" description="Basic and acidic residues" evidence="1">
    <location>
        <begin position="801"/>
        <end position="820"/>
    </location>
</feature>
<evidence type="ECO:0000313" key="3">
    <source>
        <dbReference type="EMBL" id="GMI32724.1"/>
    </source>
</evidence>
<feature type="non-terminal residue" evidence="3">
    <location>
        <position position="1"/>
    </location>
</feature>
<proteinExistence type="predicted"/>
<dbReference type="InterPro" id="IPR011129">
    <property type="entry name" value="CSD"/>
</dbReference>
<sequence>YKSLPTPTDGSEVKLTVGDGLAFHAVKRQPEERYPGKFVGKKLSVLPKGTVSLYETTGVRGASLLVSAPIPDGRGGGAAGMLGGGLSLLPGDCPFGIRTAERGADNRRQQGPPTVTTNLRAGDLLSYVKCVSKIKEGEAWAGDVRMERFAPSVRAEGTVSVLKEAEGYGFVRVAGRGHDAYFRVSDAIVKQGEALGVGEVVTFDLNLDMTKSRNNGQQGYRATRIRAAQPEESIVFTVPAAEKVRCVVAKEASETRGQSGILRIEAADGLKPPLDLREKVFRNIADCVRAVVAADATGFVLDVGGGVLSAGEVKHLRAIAGKLGGGRVRVDVDEATGVVGVVKVGQGEGETWDEKKDGKDTFFSPISTVSFKAGDLAPGEARPQPGDIVTCDIVYDRLPPSNSSARPGALVRALNVTIVEKKMVERMQGGAEDLSLVDFSKTYQGFVLDVNLQRHFGFVSLVNVDDDAPSLLHDKIFFHLSSVTGDAAAPPHDPAAAAAAGGTYVKGLWVPNADAGVSLKKGDEISCSLENKKGKLNGVSVAKLDKGTIKITHTEHDLNKCCQGIVLLEPSYTTLAHTPNHGTSLEKMGASGQTGVKTEGRILLIEDPKELFGKGGTVKSLPFTANSTRPHKGQGGHAHQAQPCKRGDIVTFLKGKSEKIKDIRFHKKSEAGLVKGKITEIDLNAYTCVFGDNHQTLQLAELCSCEPTVLKDQDELECIVWQDVLYGAGRTKDLYLQSGAGAGGGRKKLNLSVKSEMKEQGGAVIQAQSYMAKGPDAQGAVGFANGWTNRLSSFSKPFEPTPKKEKKEKEKEKEKEKKEEVVEEGGEGAEAEGEAGEAAAEKETPKKQPKSQKKKEKKVEGEGGEVEEVAEVIQKELKINSRRF</sequence>
<evidence type="ECO:0000256" key="1">
    <source>
        <dbReference type="SAM" id="MobiDB-lite"/>
    </source>
</evidence>
<keyword evidence="4" id="KW-1185">Reference proteome</keyword>
<dbReference type="InterPro" id="IPR012340">
    <property type="entry name" value="NA-bd_OB-fold"/>
</dbReference>
<dbReference type="EMBL" id="BRYB01000556">
    <property type="protein sequence ID" value="GMI32724.1"/>
    <property type="molecule type" value="Genomic_DNA"/>
</dbReference>
<organism evidence="3 4">
    <name type="scientific">Tetraparma gracilis</name>
    <dbReference type="NCBI Taxonomy" id="2962635"/>
    <lineage>
        <taxon>Eukaryota</taxon>
        <taxon>Sar</taxon>
        <taxon>Stramenopiles</taxon>
        <taxon>Ochrophyta</taxon>
        <taxon>Bolidophyceae</taxon>
        <taxon>Parmales</taxon>
        <taxon>Triparmaceae</taxon>
        <taxon>Tetraparma</taxon>
    </lineage>
</organism>
<dbReference type="Proteomes" id="UP001165060">
    <property type="component" value="Unassembled WGS sequence"/>
</dbReference>
<reference evidence="3 4" key="1">
    <citation type="journal article" date="2023" name="Commun. Biol.">
        <title>Genome analysis of Parmales, the sister group of diatoms, reveals the evolutionary specialization of diatoms from phago-mixotrophs to photoautotrophs.</title>
        <authorList>
            <person name="Ban H."/>
            <person name="Sato S."/>
            <person name="Yoshikawa S."/>
            <person name="Yamada K."/>
            <person name="Nakamura Y."/>
            <person name="Ichinomiya M."/>
            <person name="Sato N."/>
            <person name="Blanc-Mathieu R."/>
            <person name="Endo H."/>
            <person name="Kuwata A."/>
            <person name="Ogata H."/>
        </authorList>
    </citation>
    <scope>NUCLEOTIDE SEQUENCE [LARGE SCALE GENOMIC DNA]</scope>
</reference>
<name>A0ABQ6MUK3_9STRA</name>
<feature type="domain" description="Cold-shock" evidence="2">
    <location>
        <begin position="156"/>
        <end position="228"/>
    </location>
</feature>
<gene>
    <name evidence="3" type="ORF">TeGR_g5533</name>
</gene>
<dbReference type="SMART" id="SM00357">
    <property type="entry name" value="CSP"/>
    <property type="match status" value="1"/>
</dbReference>
<accession>A0ABQ6MUK3</accession>
<evidence type="ECO:0000313" key="4">
    <source>
        <dbReference type="Proteomes" id="UP001165060"/>
    </source>
</evidence>
<comment type="caution">
    <text evidence="3">The sequence shown here is derived from an EMBL/GenBank/DDBJ whole genome shotgun (WGS) entry which is preliminary data.</text>
</comment>
<dbReference type="SUPFAM" id="SSF50249">
    <property type="entry name" value="Nucleic acid-binding proteins"/>
    <property type="match status" value="1"/>
</dbReference>
<dbReference type="Gene3D" id="2.40.50.140">
    <property type="entry name" value="Nucleic acid-binding proteins"/>
    <property type="match status" value="2"/>
</dbReference>
<feature type="compositionally biased region" description="Basic residues" evidence="1">
    <location>
        <begin position="847"/>
        <end position="856"/>
    </location>
</feature>